<evidence type="ECO:0000313" key="7">
    <source>
        <dbReference type="Proteomes" id="UP001632037"/>
    </source>
</evidence>
<evidence type="ECO:0000256" key="5">
    <source>
        <dbReference type="RuleBase" id="RU367124"/>
    </source>
</evidence>
<dbReference type="InterPro" id="IPR031825">
    <property type="entry name" value="RXLR"/>
</dbReference>
<dbReference type="Proteomes" id="UP001632037">
    <property type="component" value="Unassembled WGS sequence"/>
</dbReference>
<keyword evidence="7" id="KW-1185">Reference proteome</keyword>
<proteinExistence type="inferred from homology"/>
<feature type="signal peptide" evidence="5">
    <location>
        <begin position="1"/>
        <end position="18"/>
    </location>
</feature>
<evidence type="ECO:0000256" key="1">
    <source>
        <dbReference type="ARBA" id="ARBA00004613"/>
    </source>
</evidence>
<reference evidence="6 7" key="1">
    <citation type="submission" date="2024-09" db="EMBL/GenBank/DDBJ databases">
        <title>Genome sequencing and assembly of Phytophthora oleae, isolate VK10A, causative agent of rot of olive drupes.</title>
        <authorList>
            <person name="Conti Taguali S."/>
            <person name="Riolo M."/>
            <person name="La Spada F."/>
            <person name="Cacciola S.O."/>
            <person name="Dionisio G."/>
        </authorList>
    </citation>
    <scope>NUCLEOTIDE SEQUENCE [LARGE SCALE GENOMIC DNA]</scope>
    <source>
        <strain evidence="6 7">VK10A</strain>
    </source>
</reference>
<evidence type="ECO:0000256" key="2">
    <source>
        <dbReference type="ARBA" id="ARBA00010400"/>
    </source>
</evidence>
<feature type="chain" id="PRO_5044953501" description="RxLR effector protein" evidence="5">
    <location>
        <begin position="19"/>
        <end position="122"/>
    </location>
</feature>
<comment type="caution">
    <text evidence="6">The sequence shown here is derived from an EMBL/GenBank/DDBJ whole genome shotgun (WGS) entry which is preliminary data.</text>
</comment>
<evidence type="ECO:0000256" key="3">
    <source>
        <dbReference type="ARBA" id="ARBA00022525"/>
    </source>
</evidence>
<dbReference type="AlphaFoldDB" id="A0ABD3FEC3"/>
<protein>
    <recommendedName>
        <fullName evidence="5">RxLR effector protein</fullName>
    </recommendedName>
</protein>
<organism evidence="6 7">
    <name type="scientific">Phytophthora oleae</name>
    <dbReference type="NCBI Taxonomy" id="2107226"/>
    <lineage>
        <taxon>Eukaryota</taxon>
        <taxon>Sar</taxon>
        <taxon>Stramenopiles</taxon>
        <taxon>Oomycota</taxon>
        <taxon>Peronosporomycetes</taxon>
        <taxon>Peronosporales</taxon>
        <taxon>Peronosporaceae</taxon>
        <taxon>Phytophthora</taxon>
    </lineage>
</organism>
<comment type="similarity">
    <text evidence="2 5">Belongs to the RxLR effector family.</text>
</comment>
<comment type="function">
    <text evidence="5">Effector that suppresses plant defense responses during pathogen infection.</text>
</comment>
<comment type="domain">
    <text evidence="5">The RxLR-dEER motif acts to carry the protein into the host cell cytoplasm through binding to cell surface phosphatidylinositol-3-phosphate.</text>
</comment>
<evidence type="ECO:0000313" key="6">
    <source>
        <dbReference type="EMBL" id="KAL3663849.1"/>
    </source>
</evidence>
<name>A0ABD3FEC3_9STRA</name>
<dbReference type="Pfam" id="PF16810">
    <property type="entry name" value="RXLR"/>
    <property type="match status" value="1"/>
</dbReference>
<evidence type="ECO:0000256" key="4">
    <source>
        <dbReference type="ARBA" id="ARBA00022729"/>
    </source>
</evidence>
<sequence>MRLIFILTLLVTSILTSGISVTGAEATTLIRSVPPASDSPLTDADNKLRHLRGTQDFDHEERAGAPYLAVIMGQERKKAREAQEIIDKVKSRKPLPKWAWAGILAAYLGGEAVLTKVLVDQS</sequence>
<gene>
    <name evidence="6" type="ORF">V7S43_011260</name>
</gene>
<comment type="subcellular location">
    <subcellularLocation>
        <location evidence="1 5">Secreted</location>
    </subcellularLocation>
</comment>
<accession>A0ABD3FEC3</accession>
<dbReference type="EMBL" id="JBIMZQ010000026">
    <property type="protein sequence ID" value="KAL3663849.1"/>
    <property type="molecule type" value="Genomic_DNA"/>
</dbReference>
<keyword evidence="4 5" id="KW-0732">Signal</keyword>
<keyword evidence="3 5" id="KW-0964">Secreted</keyword>